<evidence type="ECO:0000256" key="2">
    <source>
        <dbReference type="SAM" id="MobiDB-lite"/>
    </source>
</evidence>
<dbReference type="PANTHER" id="PTHR32378:SF10">
    <property type="entry name" value="GUANINE NUCLEOTIDE-BINDING PROTEIN SUBUNIT GAMMA 3"/>
    <property type="match status" value="1"/>
</dbReference>
<feature type="compositionally biased region" description="Pro residues" evidence="2">
    <location>
        <begin position="18"/>
        <end position="29"/>
    </location>
</feature>
<dbReference type="SMART" id="SM01224">
    <property type="entry name" value="G_gamma"/>
    <property type="match status" value="1"/>
</dbReference>
<evidence type="ECO:0000313" key="5">
    <source>
        <dbReference type="Proteomes" id="UP001472677"/>
    </source>
</evidence>
<comment type="caution">
    <text evidence="4">The sequence shown here is derived from an EMBL/GenBank/DDBJ whole genome shotgun (WGS) entry which is preliminary data.</text>
</comment>
<proteinExistence type="predicted"/>
<evidence type="ECO:0000259" key="3">
    <source>
        <dbReference type="SMART" id="SM01224"/>
    </source>
</evidence>
<evidence type="ECO:0000256" key="1">
    <source>
        <dbReference type="SAM" id="Coils"/>
    </source>
</evidence>
<feature type="domain" description="G protein gamma" evidence="3">
    <location>
        <begin position="38"/>
        <end position="95"/>
    </location>
</feature>
<protein>
    <recommendedName>
        <fullName evidence="3">G protein gamma domain-containing protein</fullName>
    </recommendedName>
</protein>
<dbReference type="EMBL" id="JBBPBM010000063">
    <property type="protein sequence ID" value="KAK8515453.1"/>
    <property type="molecule type" value="Genomic_DNA"/>
</dbReference>
<dbReference type="InterPro" id="IPR055305">
    <property type="entry name" value="GG3-like"/>
</dbReference>
<dbReference type="InterPro" id="IPR015898">
    <property type="entry name" value="G-protein_gamma-like_dom"/>
</dbReference>
<name>A0ABR2C7R0_9ROSI</name>
<organism evidence="4 5">
    <name type="scientific">Hibiscus sabdariffa</name>
    <name type="common">roselle</name>
    <dbReference type="NCBI Taxonomy" id="183260"/>
    <lineage>
        <taxon>Eukaryota</taxon>
        <taxon>Viridiplantae</taxon>
        <taxon>Streptophyta</taxon>
        <taxon>Embryophyta</taxon>
        <taxon>Tracheophyta</taxon>
        <taxon>Spermatophyta</taxon>
        <taxon>Magnoliopsida</taxon>
        <taxon>eudicotyledons</taxon>
        <taxon>Gunneridae</taxon>
        <taxon>Pentapetalae</taxon>
        <taxon>rosids</taxon>
        <taxon>malvids</taxon>
        <taxon>Malvales</taxon>
        <taxon>Malvaceae</taxon>
        <taxon>Malvoideae</taxon>
        <taxon>Hibiscus</taxon>
    </lineage>
</organism>
<reference evidence="4 5" key="1">
    <citation type="journal article" date="2024" name="G3 (Bethesda)">
        <title>Genome assembly of Hibiscus sabdariffa L. provides insights into metabolisms of medicinal natural products.</title>
        <authorList>
            <person name="Kim T."/>
        </authorList>
    </citation>
    <scope>NUCLEOTIDE SEQUENCE [LARGE SCALE GENOMIC DNA]</scope>
    <source>
        <strain evidence="4">TK-2024</strain>
        <tissue evidence="4">Old leaves</tissue>
    </source>
</reference>
<gene>
    <name evidence="4" type="ORF">V6N12_075495</name>
</gene>
<dbReference type="PANTHER" id="PTHR32378">
    <property type="entry name" value="GUANINE NUCLEOTIDE-BINDING PROTEIN SUBUNIT GAMMA 3"/>
    <property type="match status" value="1"/>
</dbReference>
<feature type="coiled-coil region" evidence="1">
    <location>
        <begin position="35"/>
        <end position="62"/>
    </location>
</feature>
<keyword evidence="1" id="KW-0175">Coiled coil</keyword>
<dbReference type="Proteomes" id="UP001472677">
    <property type="component" value="Unassembled WGS sequence"/>
</dbReference>
<sequence length="326" mass="33875">MAVRSGGGSSSSSSVRSLPPPCPKSPPEYPDLYGKRREAAKIQMLEREISVLEEELKSVDGLQPASRYCKEVTDFVMAKSDPLIPTVVKVVYATAAHAFATYVTAGPANVARRTAVHANAALLTRVHASATHVIAVCVSAAPATAVHVSAAACATAVHVSAAACATAVHVSAALVIAFRVTAARATAAHVQTAAQYQNGDVNAAHATVAHVQAAAQSRNCNASAAHATAAHVQAAAQSRNGNVSCVLNPIASERSHAAAGTVAFFNSLRAQIAFAANGNVLHLNVQRQTFAAIVQKPVVILAAYYSNIFLHFRADSSIGHQFLLKY</sequence>
<keyword evidence="5" id="KW-1185">Reference proteome</keyword>
<accession>A0ABR2C7R0</accession>
<feature type="region of interest" description="Disordered" evidence="2">
    <location>
        <begin position="1"/>
        <end position="31"/>
    </location>
</feature>
<evidence type="ECO:0000313" key="4">
    <source>
        <dbReference type="EMBL" id="KAK8515453.1"/>
    </source>
</evidence>